<evidence type="ECO:0000313" key="1">
    <source>
        <dbReference type="EMBL" id="GBP28233.1"/>
    </source>
</evidence>
<protein>
    <submittedName>
        <fullName evidence="1">Uncharacterized protein</fullName>
    </submittedName>
</protein>
<proteinExistence type="predicted"/>
<comment type="caution">
    <text evidence="1">The sequence shown here is derived from an EMBL/GenBank/DDBJ whole genome shotgun (WGS) entry which is preliminary data.</text>
</comment>
<accession>A0A4C1UP36</accession>
<reference evidence="1 2" key="1">
    <citation type="journal article" date="2019" name="Commun. Biol.">
        <title>The bagworm genome reveals a unique fibroin gene that provides high tensile strength.</title>
        <authorList>
            <person name="Kono N."/>
            <person name="Nakamura H."/>
            <person name="Ohtoshi R."/>
            <person name="Tomita M."/>
            <person name="Numata K."/>
            <person name="Arakawa K."/>
        </authorList>
    </citation>
    <scope>NUCLEOTIDE SEQUENCE [LARGE SCALE GENOMIC DNA]</scope>
</reference>
<gene>
    <name evidence="1" type="ORF">EVAR_19081_1</name>
</gene>
<keyword evidence="2" id="KW-1185">Reference proteome</keyword>
<dbReference type="Proteomes" id="UP000299102">
    <property type="component" value="Unassembled WGS sequence"/>
</dbReference>
<sequence>MTAKSVHPMGRESVFDKLRFYIRSRPSSSDLMNSICIHDARVLTYAHVGIGAITRGGVSAPAERRRFSLTVNCDQDGGWPLNLDRESAVSRAGREAIRCGAGRLSRVKRTMHKYLIFTELLNTDNSRMYSGVRGLLVSTHKVISQLTFVTLTAPASRCRMGPFRVGVFLCACDFLCREDPLKASHAPSIPSCVVRPRQVQLNRFPANIIAV</sequence>
<dbReference type="EMBL" id="BGZK01000204">
    <property type="protein sequence ID" value="GBP28233.1"/>
    <property type="molecule type" value="Genomic_DNA"/>
</dbReference>
<evidence type="ECO:0000313" key="2">
    <source>
        <dbReference type="Proteomes" id="UP000299102"/>
    </source>
</evidence>
<dbReference type="AlphaFoldDB" id="A0A4C1UP36"/>
<name>A0A4C1UP36_EUMVA</name>
<organism evidence="1 2">
    <name type="scientific">Eumeta variegata</name>
    <name type="common">Bagworm moth</name>
    <name type="synonym">Eumeta japonica</name>
    <dbReference type="NCBI Taxonomy" id="151549"/>
    <lineage>
        <taxon>Eukaryota</taxon>
        <taxon>Metazoa</taxon>
        <taxon>Ecdysozoa</taxon>
        <taxon>Arthropoda</taxon>
        <taxon>Hexapoda</taxon>
        <taxon>Insecta</taxon>
        <taxon>Pterygota</taxon>
        <taxon>Neoptera</taxon>
        <taxon>Endopterygota</taxon>
        <taxon>Lepidoptera</taxon>
        <taxon>Glossata</taxon>
        <taxon>Ditrysia</taxon>
        <taxon>Tineoidea</taxon>
        <taxon>Psychidae</taxon>
        <taxon>Oiketicinae</taxon>
        <taxon>Eumeta</taxon>
    </lineage>
</organism>